<dbReference type="InterPro" id="IPR002048">
    <property type="entry name" value="EF_hand_dom"/>
</dbReference>
<keyword evidence="1" id="KW-0479">Metal-binding</keyword>
<dbReference type="SUPFAM" id="SSF57850">
    <property type="entry name" value="RING/U-box"/>
    <property type="match status" value="1"/>
</dbReference>
<dbReference type="GO" id="GO:0008270">
    <property type="term" value="F:zinc ion binding"/>
    <property type="evidence" value="ECO:0007669"/>
    <property type="project" value="UniProtKB-KW"/>
</dbReference>
<evidence type="ECO:0000256" key="1">
    <source>
        <dbReference type="ARBA" id="ARBA00022723"/>
    </source>
</evidence>
<dbReference type="InterPro" id="IPR043145">
    <property type="entry name" value="Znf_ZZ_sf"/>
</dbReference>
<evidence type="ECO:0000256" key="2">
    <source>
        <dbReference type="ARBA" id="ARBA00022771"/>
    </source>
</evidence>
<dbReference type="Gene3D" id="1.10.238.10">
    <property type="entry name" value="EF-hand"/>
    <property type="match status" value="1"/>
</dbReference>
<sequence>MEELRLAARAYYNNSSSDLQNLAINFFRSMDANRDGWVSFQEFTRFLRHNGYNWVNPNMFSQLDTNNDGGLGFWEVLTFYYIIKTRAVWCRACGAQLHGLHFTCVACFDGGQNTFDLCARCYGGRQFRHHHRVFLDNYILLRSKRGISPGTNVNLNQWFRALELAVGVGNLLNVGSTLVGCSIM</sequence>
<keyword evidence="2" id="KW-0863">Zinc-finger</keyword>
<dbReference type="EMBL" id="KE345432">
    <property type="protein sequence ID" value="EXC04079.1"/>
    <property type="molecule type" value="Genomic_DNA"/>
</dbReference>
<dbReference type="CDD" id="cd00051">
    <property type="entry name" value="EFh"/>
    <property type="match status" value="1"/>
</dbReference>
<dbReference type="STRING" id="981085.W9RR09"/>
<dbReference type="Proteomes" id="UP000030645">
    <property type="component" value="Unassembled WGS sequence"/>
</dbReference>
<keyword evidence="4" id="KW-0106">Calcium</keyword>
<feature type="domain" description="EF-hand" evidence="5">
    <location>
        <begin position="18"/>
        <end position="53"/>
    </location>
</feature>
<dbReference type="PROSITE" id="PS50222">
    <property type="entry name" value="EF_HAND_2"/>
    <property type="match status" value="1"/>
</dbReference>
<dbReference type="InterPro" id="IPR011992">
    <property type="entry name" value="EF-hand-dom_pair"/>
</dbReference>
<gene>
    <name evidence="6" type="ORF">L484_011271</name>
</gene>
<reference evidence="7" key="1">
    <citation type="submission" date="2013-01" db="EMBL/GenBank/DDBJ databases">
        <title>Draft Genome Sequence of a Mulberry Tree, Morus notabilis C.K. Schneid.</title>
        <authorList>
            <person name="He N."/>
            <person name="Zhao S."/>
        </authorList>
    </citation>
    <scope>NUCLEOTIDE SEQUENCE</scope>
</reference>
<dbReference type="SUPFAM" id="SSF47473">
    <property type="entry name" value="EF-hand"/>
    <property type="match status" value="1"/>
</dbReference>
<protein>
    <recommendedName>
        <fullName evidence="5">EF-hand domain-containing protein</fullName>
    </recommendedName>
</protein>
<accession>W9RR09</accession>
<dbReference type="InterPro" id="IPR018247">
    <property type="entry name" value="EF_Hand_1_Ca_BS"/>
</dbReference>
<dbReference type="PROSITE" id="PS00018">
    <property type="entry name" value="EF_HAND_1"/>
    <property type="match status" value="1"/>
</dbReference>
<evidence type="ECO:0000313" key="6">
    <source>
        <dbReference type="EMBL" id="EXC04079.1"/>
    </source>
</evidence>
<keyword evidence="3" id="KW-0862">Zinc</keyword>
<dbReference type="GO" id="GO:0005509">
    <property type="term" value="F:calcium ion binding"/>
    <property type="evidence" value="ECO:0007669"/>
    <property type="project" value="InterPro"/>
</dbReference>
<organism evidence="6 7">
    <name type="scientific">Morus notabilis</name>
    <dbReference type="NCBI Taxonomy" id="981085"/>
    <lineage>
        <taxon>Eukaryota</taxon>
        <taxon>Viridiplantae</taxon>
        <taxon>Streptophyta</taxon>
        <taxon>Embryophyta</taxon>
        <taxon>Tracheophyta</taxon>
        <taxon>Spermatophyta</taxon>
        <taxon>Magnoliopsida</taxon>
        <taxon>eudicotyledons</taxon>
        <taxon>Gunneridae</taxon>
        <taxon>Pentapetalae</taxon>
        <taxon>rosids</taxon>
        <taxon>fabids</taxon>
        <taxon>Rosales</taxon>
        <taxon>Moraceae</taxon>
        <taxon>Moreae</taxon>
        <taxon>Morus</taxon>
    </lineage>
</organism>
<keyword evidence="7" id="KW-1185">Reference proteome</keyword>
<dbReference type="eggNOG" id="ENOG502S40Q">
    <property type="taxonomic scope" value="Eukaryota"/>
</dbReference>
<dbReference type="Gene3D" id="3.30.60.90">
    <property type="match status" value="1"/>
</dbReference>
<dbReference type="Pfam" id="PF13202">
    <property type="entry name" value="EF-hand_5"/>
    <property type="match status" value="1"/>
</dbReference>
<evidence type="ECO:0000313" key="7">
    <source>
        <dbReference type="Proteomes" id="UP000030645"/>
    </source>
</evidence>
<evidence type="ECO:0000256" key="3">
    <source>
        <dbReference type="ARBA" id="ARBA00022833"/>
    </source>
</evidence>
<dbReference type="AlphaFoldDB" id="W9RR09"/>
<proteinExistence type="predicted"/>
<name>W9RR09_9ROSA</name>
<evidence type="ECO:0000256" key="4">
    <source>
        <dbReference type="ARBA" id="ARBA00022837"/>
    </source>
</evidence>
<evidence type="ECO:0000259" key="5">
    <source>
        <dbReference type="PROSITE" id="PS50222"/>
    </source>
</evidence>